<dbReference type="FunFam" id="3.40.50.300:FF:000275">
    <property type="entry name" value="Putative ras-related protein Rab-2A"/>
    <property type="match status" value="1"/>
</dbReference>
<sequence>SEYASLNRWVLSVGKSCLLLQFTDKRFQPVHDLTIGVEFGARMITIDGKQIKLQIWDTAGQESFRSITRSYYRGAAGALLVYDITRRDTFNHLTTWLEDARQHSNSNMVIMLIGNKSDLESRREVKKEEGEAFAREHGLIFMETSAKTASNVEEAFINTAKEIYEKIQEGVFDINNEVRHAVIFPFPSSSNLSILPASQSVYKPSIQPDSNNHSHLGSPSPSNAHKGRLGQRPTSGPKTLKLRAHMCP</sequence>
<evidence type="ECO:0000256" key="14">
    <source>
        <dbReference type="SAM" id="MobiDB-lite"/>
    </source>
</evidence>
<dbReference type="GO" id="GO:0003924">
    <property type="term" value="F:GTPase activity"/>
    <property type="evidence" value="ECO:0007669"/>
    <property type="project" value="InterPro"/>
</dbReference>
<dbReference type="GO" id="GO:0000139">
    <property type="term" value="C:Golgi membrane"/>
    <property type="evidence" value="ECO:0007669"/>
    <property type="project" value="UniProtKB-SubCell"/>
</dbReference>
<evidence type="ECO:0000256" key="8">
    <source>
        <dbReference type="ARBA" id="ARBA00023034"/>
    </source>
</evidence>
<keyword evidence="10" id="KW-0472">Membrane</keyword>
<dbReference type="GO" id="GO:0005525">
    <property type="term" value="F:GTP binding"/>
    <property type="evidence" value="ECO:0007669"/>
    <property type="project" value="UniProtKB-KW"/>
</dbReference>
<feature type="compositionally biased region" description="Polar residues" evidence="14">
    <location>
        <begin position="203"/>
        <end position="223"/>
    </location>
</feature>
<comment type="similarity">
    <text evidence="3">Belongs to the small GTPase superfamily. Rab family.</text>
</comment>
<keyword evidence="9" id="KW-0342">GTP-binding</keyword>
<keyword evidence="11" id="KW-0449">Lipoprotein</keyword>
<dbReference type="PROSITE" id="PS51420">
    <property type="entry name" value="RHO"/>
    <property type="match status" value="1"/>
</dbReference>
<keyword evidence="7" id="KW-0653">Protein transport</keyword>
<evidence type="ECO:0000256" key="10">
    <source>
        <dbReference type="ARBA" id="ARBA00023136"/>
    </source>
</evidence>
<dbReference type="InterPro" id="IPR001806">
    <property type="entry name" value="Small_GTPase"/>
</dbReference>
<dbReference type="SUPFAM" id="SSF52540">
    <property type="entry name" value="P-loop containing nucleoside triphosphate hydrolases"/>
    <property type="match status" value="1"/>
</dbReference>
<evidence type="ECO:0000256" key="9">
    <source>
        <dbReference type="ARBA" id="ARBA00023134"/>
    </source>
</evidence>
<protein>
    <submittedName>
        <fullName evidence="15">RAB2A, member RAS oncogene family</fullName>
    </submittedName>
</protein>
<proteinExistence type="inferred from homology"/>
<dbReference type="PRINTS" id="PR00449">
    <property type="entry name" value="RASTRNSFRMNG"/>
</dbReference>
<dbReference type="SMART" id="SM00174">
    <property type="entry name" value="RHO"/>
    <property type="match status" value="1"/>
</dbReference>
<dbReference type="SMART" id="SM00173">
    <property type="entry name" value="RAS"/>
    <property type="match status" value="1"/>
</dbReference>
<evidence type="ECO:0000256" key="5">
    <source>
        <dbReference type="ARBA" id="ARBA00022741"/>
    </source>
</evidence>
<evidence type="ECO:0000256" key="13">
    <source>
        <dbReference type="ARBA" id="ARBA00037794"/>
    </source>
</evidence>
<evidence type="ECO:0000256" key="2">
    <source>
        <dbReference type="ARBA" id="ARBA00004628"/>
    </source>
</evidence>
<reference evidence="15" key="2">
    <citation type="submission" date="2025-08" db="UniProtKB">
        <authorList>
            <consortium name="Ensembl"/>
        </authorList>
    </citation>
    <scope>IDENTIFICATION</scope>
</reference>
<evidence type="ECO:0000256" key="3">
    <source>
        <dbReference type="ARBA" id="ARBA00006270"/>
    </source>
</evidence>
<keyword evidence="4" id="KW-0813">Transport</keyword>
<dbReference type="GO" id="GO:0016192">
    <property type="term" value="P:vesicle-mediated transport"/>
    <property type="evidence" value="ECO:0007669"/>
    <property type="project" value="UniProtKB-KW"/>
</dbReference>
<evidence type="ECO:0000256" key="6">
    <source>
        <dbReference type="ARBA" id="ARBA00022892"/>
    </source>
</evidence>
<name>A0A671XT88_SPAAU</name>
<dbReference type="GO" id="GO:0005789">
    <property type="term" value="C:endoplasmic reticulum membrane"/>
    <property type="evidence" value="ECO:0007669"/>
    <property type="project" value="UniProtKB-SubCell"/>
</dbReference>
<keyword evidence="16" id="KW-1185">Reference proteome</keyword>
<evidence type="ECO:0000256" key="7">
    <source>
        <dbReference type="ARBA" id="ARBA00022927"/>
    </source>
</evidence>
<dbReference type="GeneTree" id="ENSGT00940000153886"/>
<evidence type="ECO:0000313" key="15">
    <source>
        <dbReference type="Ensembl" id="ENSSAUP00010054368.1"/>
    </source>
</evidence>
<dbReference type="PANTHER" id="PTHR47979">
    <property type="entry name" value="DRAB11-RELATED"/>
    <property type="match status" value="1"/>
</dbReference>
<comment type="subcellular location">
    <subcellularLocation>
        <location evidence="1">Cytoplasmic vesicle</location>
        <location evidence="1">Secretory vesicle</location>
        <location evidence="1">Acrosome</location>
    </subcellularLocation>
    <subcellularLocation>
        <location evidence="2">Endoplasmic reticulum membrane</location>
        <topology evidence="2">Lipid-anchor</topology>
    </subcellularLocation>
    <subcellularLocation>
        <location evidence="13">Golgi apparatus membrane</location>
        <topology evidence="13">Lipid-anchor</topology>
    </subcellularLocation>
</comment>
<dbReference type="PROSITE" id="PS51421">
    <property type="entry name" value="RAS"/>
    <property type="match status" value="1"/>
</dbReference>
<accession>A0A671XT88</accession>
<reference evidence="15" key="3">
    <citation type="submission" date="2025-09" db="UniProtKB">
        <authorList>
            <consortium name="Ensembl"/>
        </authorList>
    </citation>
    <scope>IDENTIFICATION</scope>
</reference>
<evidence type="ECO:0000256" key="12">
    <source>
        <dbReference type="ARBA" id="ARBA00023289"/>
    </source>
</evidence>
<dbReference type="SMART" id="SM00176">
    <property type="entry name" value="RAN"/>
    <property type="match status" value="1"/>
</dbReference>
<dbReference type="Ensembl" id="ENSSAUT00010057137.1">
    <property type="protein sequence ID" value="ENSSAUP00010054368.1"/>
    <property type="gene ID" value="ENSSAUG00010022405.1"/>
</dbReference>
<evidence type="ECO:0000313" key="16">
    <source>
        <dbReference type="Proteomes" id="UP000472265"/>
    </source>
</evidence>
<dbReference type="GO" id="GO:0001669">
    <property type="term" value="C:acrosomal vesicle"/>
    <property type="evidence" value="ECO:0007669"/>
    <property type="project" value="UniProtKB-SubCell"/>
</dbReference>
<dbReference type="Gene3D" id="3.40.50.300">
    <property type="entry name" value="P-loop containing nucleotide triphosphate hydrolases"/>
    <property type="match status" value="1"/>
</dbReference>
<gene>
    <name evidence="15" type="primary">RAB2A</name>
    <name evidence="15" type="synonym">RAB2B</name>
</gene>
<dbReference type="NCBIfam" id="TIGR00231">
    <property type="entry name" value="small_GTP"/>
    <property type="match status" value="1"/>
</dbReference>
<dbReference type="GO" id="GO:0015031">
    <property type="term" value="P:protein transport"/>
    <property type="evidence" value="ECO:0007669"/>
    <property type="project" value="UniProtKB-KW"/>
</dbReference>
<keyword evidence="8" id="KW-0333">Golgi apparatus</keyword>
<dbReference type="InterPro" id="IPR050209">
    <property type="entry name" value="Rab_GTPases_membrane_traffic"/>
</dbReference>
<dbReference type="Proteomes" id="UP000472265">
    <property type="component" value="Chromosome 21"/>
</dbReference>
<organism evidence="15 16">
    <name type="scientific">Sparus aurata</name>
    <name type="common">Gilthead sea bream</name>
    <dbReference type="NCBI Taxonomy" id="8175"/>
    <lineage>
        <taxon>Eukaryota</taxon>
        <taxon>Metazoa</taxon>
        <taxon>Chordata</taxon>
        <taxon>Craniata</taxon>
        <taxon>Vertebrata</taxon>
        <taxon>Euteleostomi</taxon>
        <taxon>Actinopterygii</taxon>
        <taxon>Neopterygii</taxon>
        <taxon>Teleostei</taxon>
        <taxon>Neoteleostei</taxon>
        <taxon>Acanthomorphata</taxon>
        <taxon>Eupercaria</taxon>
        <taxon>Spariformes</taxon>
        <taxon>Sparidae</taxon>
        <taxon>Sparus</taxon>
    </lineage>
</organism>
<evidence type="ECO:0000256" key="4">
    <source>
        <dbReference type="ARBA" id="ARBA00022448"/>
    </source>
</evidence>
<keyword evidence="5" id="KW-0547">Nucleotide-binding</keyword>
<dbReference type="InterPro" id="IPR005225">
    <property type="entry name" value="Small_GTP-bd"/>
</dbReference>
<dbReference type="InterPro" id="IPR027417">
    <property type="entry name" value="P-loop_NTPase"/>
</dbReference>
<evidence type="ECO:0000256" key="11">
    <source>
        <dbReference type="ARBA" id="ARBA00023288"/>
    </source>
</evidence>
<reference evidence="15" key="1">
    <citation type="submission" date="2021-04" db="EMBL/GenBank/DDBJ databases">
        <authorList>
            <consortium name="Wellcome Sanger Institute Data Sharing"/>
        </authorList>
    </citation>
    <scope>NUCLEOTIDE SEQUENCE [LARGE SCALE GENOMIC DNA]</scope>
</reference>
<evidence type="ECO:0000256" key="1">
    <source>
        <dbReference type="ARBA" id="ARBA00004218"/>
    </source>
</evidence>
<feature type="region of interest" description="Disordered" evidence="14">
    <location>
        <begin position="203"/>
        <end position="248"/>
    </location>
</feature>
<keyword evidence="12" id="KW-0636">Prenylation</keyword>
<dbReference type="AlphaFoldDB" id="A0A671XT88"/>
<dbReference type="Pfam" id="PF00071">
    <property type="entry name" value="Ras"/>
    <property type="match status" value="1"/>
</dbReference>
<keyword evidence="6" id="KW-0931">ER-Golgi transport</keyword>
<dbReference type="CDD" id="cd01866">
    <property type="entry name" value="Rab2"/>
    <property type="match status" value="1"/>
</dbReference>
<dbReference type="SMART" id="SM00175">
    <property type="entry name" value="RAB"/>
    <property type="match status" value="1"/>
</dbReference>
<dbReference type="PROSITE" id="PS51419">
    <property type="entry name" value="RAB"/>
    <property type="match status" value="1"/>
</dbReference>